<evidence type="ECO:0000256" key="1">
    <source>
        <dbReference type="ARBA" id="ARBA00004418"/>
    </source>
</evidence>
<evidence type="ECO:0000313" key="8">
    <source>
        <dbReference type="EMBL" id="MCW0344906.1"/>
    </source>
</evidence>
<dbReference type="RefSeq" id="WP_033778153.1">
    <property type="nucleotide sequence ID" value="NZ_CP028033.1"/>
</dbReference>
<dbReference type="AlphaFoldDB" id="A0AAJ1FS81"/>
<dbReference type="EMBL" id="JANFVX010000011">
    <property type="protein sequence ID" value="MCW0344906.1"/>
    <property type="molecule type" value="Genomic_DNA"/>
</dbReference>
<dbReference type="InterPro" id="IPR016147">
    <property type="entry name" value="Pili_assmbl_chaperone_N"/>
</dbReference>
<dbReference type="SUPFAM" id="SSF49584">
    <property type="entry name" value="Periplasmic chaperone C-domain"/>
    <property type="match status" value="1"/>
</dbReference>
<comment type="similarity">
    <text evidence="2">Belongs to the periplasmic pilus chaperone family.</text>
</comment>
<name>A0AAJ1FS81_PANAN</name>
<protein>
    <recommendedName>
        <fullName evidence="7">Pili assembly chaperone N-terminal domain-containing protein</fullName>
    </recommendedName>
</protein>
<dbReference type="InterPro" id="IPR008962">
    <property type="entry name" value="PapD-like_sf"/>
</dbReference>
<dbReference type="PANTHER" id="PTHR30251:SF3">
    <property type="entry name" value="FIMBRIAL CHAPARONE PROTEIN"/>
    <property type="match status" value="1"/>
</dbReference>
<keyword evidence="3 6" id="KW-0732">Signal</keyword>
<dbReference type="PANTHER" id="PTHR30251">
    <property type="entry name" value="PILUS ASSEMBLY CHAPERONE"/>
    <property type="match status" value="1"/>
</dbReference>
<organism evidence="8 9">
    <name type="scientific">Pantoea ananas</name>
    <name type="common">Erwinia uredovora</name>
    <dbReference type="NCBI Taxonomy" id="553"/>
    <lineage>
        <taxon>Bacteria</taxon>
        <taxon>Pseudomonadati</taxon>
        <taxon>Pseudomonadota</taxon>
        <taxon>Gammaproteobacteria</taxon>
        <taxon>Enterobacterales</taxon>
        <taxon>Erwiniaceae</taxon>
        <taxon>Pantoea</taxon>
    </lineage>
</organism>
<evidence type="ECO:0000256" key="6">
    <source>
        <dbReference type="SAM" id="SignalP"/>
    </source>
</evidence>
<dbReference type="InterPro" id="IPR036316">
    <property type="entry name" value="Pili_assmbl_chap_C_dom_sf"/>
</dbReference>
<dbReference type="Gene3D" id="2.60.40.10">
    <property type="entry name" value="Immunoglobulins"/>
    <property type="match status" value="1"/>
</dbReference>
<dbReference type="InterPro" id="IPR050643">
    <property type="entry name" value="Periplasmic_pilus_chap"/>
</dbReference>
<dbReference type="GO" id="GO:0030288">
    <property type="term" value="C:outer membrane-bounded periplasmic space"/>
    <property type="evidence" value="ECO:0007669"/>
    <property type="project" value="InterPro"/>
</dbReference>
<proteinExistence type="inferred from homology"/>
<reference evidence="8" key="1">
    <citation type="submission" date="2022-06" db="EMBL/GenBank/DDBJ databases">
        <title>Dynamics of rice microbiomes reveals core vertical transmitted seed endophytes.</title>
        <authorList>
            <person name="Liao K."/>
            <person name="Zhang X."/>
        </authorList>
    </citation>
    <scope>NUCLEOTIDE SEQUENCE</scope>
    <source>
        <strain evidence="8">JT1-17</strain>
    </source>
</reference>
<dbReference type="InterPro" id="IPR013783">
    <property type="entry name" value="Ig-like_fold"/>
</dbReference>
<comment type="subcellular location">
    <subcellularLocation>
        <location evidence="1">Periplasm</location>
    </subcellularLocation>
</comment>
<keyword evidence="5" id="KW-0143">Chaperone</keyword>
<evidence type="ECO:0000259" key="7">
    <source>
        <dbReference type="Pfam" id="PF00345"/>
    </source>
</evidence>
<sequence length="234" mass="25797">MSCLLVQARNALTVLLMSSVVLQQAMAEIQPSVSAVLIPAGKEEATIDIKNSGSESVLLYSKIVQLPDDKLAGGTIFTEPQTVLMGPGESQSVRVIYQTNTPDRQEHIARVIFSGLPSGGDVSEGKIKILLGQDLPVVVNVRKDMEQKDIWERIRYRIKDQSLCMMNPTAKVFRFSPTLITDEGRIEITFKKPYVLPGEELCAVSARSLSAGMHVNLTSVSDYNYRIKTNKVTL</sequence>
<evidence type="ECO:0000256" key="3">
    <source>
        <dbReference type="ARBA" id="ARBA00022729"/>
    </source>
</evidence>
<dbReference type="GO" id="GO:0071555">
    <property type="term" value="P:cell wall organization"/>
    <property type="evidence" value="ECO:0007669"/>
    <property type="project" value="InterPro"/>
</dbReference>
<feature type="domain" description="Pili assembly chaperone N-terminal" evidence="7">
    <location>
        <begin position="29"/>
        <end position="138"/>
    </location>
</feature>
<dbReference type="Proteomes" id="UP001208888">
    <property type="component" value="Unassembled WGS sequence"/>
</dbReference>
<comment type="caution">
    <text evidence="8">The sequence shown here is derived from an EMBL/GenBank/DDBJ whole genome shotgun (WGS) entry which is preliminary data.</text>
</comment>
<feature type="chain" id="PRO_5042459514" description="Pili assembly chaperone N-terminal domain-containing protein" evidence="6">
    <location>
        <begin position="28"/>
        <end position="234"/>
    </location>
</feature>
<dbReference type="SUPFAM" id="SSF49354">
    <property type="entry name" value="PapD-like"/>
    <property type="match status" value="1"/>
</dbReference>
<accession>A0AAJ1FS81</accession>
<keyword evidence="4" id="KW-0574">Periplasm</keyword>
<evidence type="ECO:0000313" key="9">
    <source>
        <dbReference type="Proteomes" id="UP001208888"/>
    </source>
</evidence>
<evidence type="ECO:0000256" key="5">
    <source>
        <dbReference type="ARBA" id="ARBA00023186"/>
    </source>
</evidence>
<evidence type="ECO:0000256" key="2">
    <source>
        <dbReference type="ARBA" id="ARBA00007399"/>
    </source>
</evidence>
<feature type="signal peptide" evidence="6">
    <location>
        <begin position="1"/>
        <end position="27"/>
    </location>
</feature>
<gene>
    <name evidence="8" type="ORF">NB703_002999</name>
</gene>
<evidence type="ECO:0000256" key="4">
    <source>
        <dbReference type="ARBA" id="ARBA00022764"/>
    </source>
</evidence>
<dbReference type="Pfam" id="PF00345">
    <property type="entry name" value="PapD_N"/>
    <property type="match status" value="1"/>
</dbReference>